<sequence>MTGRTAPGTDRPSPDSPASAVGRCGRAERTASPDVSASGVPDVEALATRNRAVTATPTLGDESATTGADGRERDGG</sequence>
<dbReference type="RefSeq" id="WP_256421544.1">
    <property type="nucleotide sequence ID" value="NZ_JANHDI010000008.1"/>
</dbReference>
<dbReference type="AlphaFoldDB" id="A0ABD6CI90"/>
<evidence type="ECO:0000313" key="2">
    <source>
        <dbReference type="EMBL" id="MFD1597582.1"/>
    </source>
</evidence>
<evidence type="ECO:0000313" key="3">
    <source>
        <dbReference type="Proteomes" id="UP001597085"/>
    </source>
</evidence>
<reference evidence="2 3" key="1">
    <citation type="journal article" date="2019" name="Int. J. Syst. Evol. Microbiol.">
        <title>The Global Catalogue of Microorganisms (GCM) 10K type strain sequencing project: providing services to taxonomists for standard genome sequencing and annotation.</title>
        <authorList>
            <consortium name="The Broad Institute Genomics Platform"/>
            <consortium name="The Broad Institute Genome Sequencing Center for Infectious Disease"/>
            <person name="Wu L."/>
            <person name="Ma J."/>
        </authorList>
    </citation>
    <scope>NUCLEOTIDE SEQUENCE [LARGE SCALE GENOMIC DNA]</scope>
    <source>
        <strain evidence="2 3">CGMCC 1.12121</strain>
    </source>
</reference>
<evidence type="ECO:0000256" key="1">
    <source>
        <dbReference type="SAM" id="MobiDB-lite"/>
    </source>
</evidence>
<proteinExistence type="predicted"/>
<gene>
    <name evidence="2" type="ORF">ACFSBX_01205</name>
</gene>
<dbReference type="Proteomes" id="UP001597085">
    <property type="component" value="Unassembled WGS sequence"/>
</dbReference>
<keyword evidence="3" id="KW-1185">Reference proteome</keyword>
<name>A0ABD6CI90_9EURY</name>
<feature type="region of interest" description="Disordered" evidence="1">
    <location>
        <begin position="1"/>
        <end position="76"/>
    </location>
</feature>
<dbReference type="EMBL" id="JBHUDK010000002">
    <property type="protein sequence ID" value="MFD1597582.1"/>
    <property type="molecule type" value="Genomic_DNA"/>
</dbReference>
<organism evidence="2 3">
    <name type="scientific">Halobellus rarus</name>
    <dbReference type="NCBI Taxonomy" id="1126237"/>
    <lineage>
        <taxon>Archaea</taxon>
        <taxon>Methanobacteriati</taxon>
        <taxon>Methanobacteriota</taxon>
        <taxon>Stenosarchaea group</taxon>
        <taxon>Halobacteria</taxon>
        <taxon>Halobacteriales</taxon>
        <taxon>Haloferacaceae</taxon>
        <taxon>Halobellus</taxon>
    </lineage>
</organism>
<protein>
    <submittedName>
        <fullName evidence="2">Uncharacterized protein</fullName>
    </submittedName>
</protein>
<comment type="caution">
    <text evidence="2">The sequence shown here is derived from an EMBL/GenBank/DDBJ whole genome shotgun (WGS) entry which is preliminary data.</text>
</comment>
<accession>A0ABD6CI90</accession>